<accession>A0A8X6NQB5</accession>
<dbReference type="EMBL" id="BMAW01060301">
    <property type="protein sequence ID" value="GFT25533.1"/>
    <property type="molecule type" value="Genomic_DNA"/>
</dbReference>
<name>A0A8X6NQB5_NEPPI</name>
<proteinExistence type="predicted"/>
<evidence type="ECO:0000313" key="2">
    <source>
        <dbReference type="Proteomes" id="UP000887013"/>
    </source>
</evidence>
<protein>
    <submittedName>
        <fullName evidence="1">Uncharacterized protein LOC103523915</fullName>
    </submittedName>
</protein>
<comment type="caution">
    <text evidence="1">The sequence shown here is derived from an EMBL/GenBank/DDBJ whole genome shotgun (WGS) entry which is preliminary data.</text>
</comment>
<sequence length="132" mass="15306">MPSHMDIDGDERVDQLTKRGSKSHMEEIANPLDSLKRCIGEKTMLNYSIDLSNQSRNKSWENIAKDWKEFSHRPWEKMVANCRLKTRHDCLEEHLKMIGILPNKLCPFCKANTVDREHLLLTFPGPSPQTTT</sequence>
<dbReference type="Proteomes" id="UP000887013">
    <property type="component" value="Unassembled WGS sequence"/>
</dbReference>
<keyword evidence="2" id="KW-1185">Reference proteome</keyword>
<evidence type="ECO:0000313" key="1">
    <source>
        <dbReference type="EMBL" id="GFT25533.1"/>
    </source>
</evidence>
<reference evidence="1" key="1">
    <citation type="submission" date="2020-08" db="EMBL/GenBank/DDBJ databases">
        <title>Multicomponent nature underlies the extraordinary mechanical properties of spider dragline silk.</title>
        <authorList>
            <person name="Kono N."/>
            <person name="Nakamura H."/>
            <person name="Mori M."/>
            <person name="Yoshida Y."/>
            <person name="Ohtoshi R."/>
            <person name="Malay A.D."/>
            <person name="Moran D.A.P."/>
            <person name="Tomita M."/>
            <person name="Numata K."/>
            <person name="Arakawa K."/>
        </authorList>
    </citation>
    <scope>NUCLEOTIDE SEQUENCE</scope>
</reference>
<dbReference type="AlphaFoldDB" id="A0A8X6NQB5"/>
<gene>
    <name evidence="1" type="ORF">NPIL_668561</name>
</gene>
<organism evidence="1 2">
    <name type="scientific">Nephila pilipes</name>
    <name type="common">Giant wood spider</name>
    <name type="synonym">Nephila maculata</name>
    <dbReference type="NCBI Taxonomy" id="299642"/>
    <lineage>
        <taxon>Eukaryota</taxon>
        <taxon>Metazoa</taxon>
        <taxon>Ecdysozoa</taxon>
        <taxon>Arthropoda</taxon>
        <taxon>Chelicerata</taxon>
        <taxon>Arachnida</taxon>
        <taxon>Araneae</taxon>
        <taxon>Araneomorphae</taxon>
        <taxon>Entelegynae</taxon>
        <taxon>Araneoidea</taxon>
        <taxon>Nephilidae</taxon>
        <taxon>Nephila</taxon>
    </lineage>
</organism>